<dbReference type="AlphaFoldDB" id="A0A919WHH7"/>
<accession>A0A919WHH7</accession>
<reference evidence="1" key="1">
    <citation type="submission" date="2021-03" db="EMBL/GenBank/DDBJ databases">
        <title>Antimicrobial resistance genes in bacteria isolated from Japanese honey, and their potential for conferring macrolide and lincosamide resistance in the American foulbrood pathogen Paenibacillus larvae.</title>
        <authorList>
            <person name="Okamoto M."/>
            <person name="Kumagai M."/>
            <person name="Kanamori H."/>
            <person name="Takamatsu D."/>
        </authorList>
    </citation>
    <scope>NUCLEOTIDE SEQUENCE</scope>
    <source>
        <strain evidence="1">J27TS8</strain>
    </source>
</reference>
<proteinExistence type="predicted"/>
<sequence length="70" mass="8183">MNINLLIFVSSLNNNHKNEVLQKSYQSDFRPMIGDIVDVPGFHPQYHNGYEVVKVTINYHINMCRYGRSL</sequence>
<evidence type="ECO:0000313" key="2">
    <source>
        <dbReference type="Proteomes" id="UP000682111"/>
    </source>
</evidence>
<protein>
    <submittedName>
        <fullName evidence="1">Uncharacterized protein</fullName>
    </submittedName>
</protein>
<evidence type="ECO:0000313" key="1">
    <source>
        <dbReference type="EMBL" id="GIN61842.1"/>
    </source>
</evidence>
<dbReference type="RefSeq" id="WP_235879492.1">
    <property type="nucleotide sequence ID" value="NZ_BORC01000002.1"/>
</dbReference>
<dbReference type="EMBL" id="BORC01000002">
    <property type="protein sequence ID" value="GIN61842.1"/>
    <property type="molecule type" value="Genomic_DNA"/>
</dbReference>
<dbReference type="Proteomes" id="UP000682111">
    <property type="component" value="Unassembled WGS sequence"/>
</dbReference>
<organism evidence="1 2">
    <name type="scientific">Robertmurraya siralis</name>
    <dbReference type="NCBI Taxonomy" id="77777"/>
    <lineage>
        <taxon>Bacteria</taxon>
        <taxon>Bacillati</taxon>
        <taxon>Bacillota</taxon>
        <taxon>Bacilli</taxon>
        <taxon>Bacillales</taxon>
        <taxon>Bacillaceae</taxon>
        <taxon>Robertmurraya</taxon>
    </lineage>
</organism>
<keyword evidence="2" id="KW-1185">Reference proteome</keyword>
<name>A0A919WHH7_9BACI</name>
<comment type="caution">
    <text evidence="1">The sequence shown here is derived from an EMBL/GenBank/DDBJ whole genome shotgun (WGS) entry which is preliminary data.</text>
</comment>
<gene>
    <name evidence="1" type="ORF">J27TS8_18350</name>
</gene>